<dbReference type="EMBL" id="JAPVER010000020">
    <property type="protein sequence ID" value="MCZ3365792.1"/>
    <property type="molecule type" value="Genomic_DNA"/>
</dbReference>
<evidence type="ECO:0000256" key="11">
    <source>
        <dbReference type="ARBA" id="ARBA00022842"/>
    </source>
</evidence>
<dbReference type="InterPro" id="IPR023602">
    <property type="entry name" value="Riboflavin_kinase_CTP-dep"/>
</dbReference>
<feature type="binding site" evidence="16">
    <location>
        <position position="41"/>
    </location>
    <ligand>
        <name>Mg(2+)</name>
        <dbReference type="ChEBI" id="CHEBI:18420"/>
    </ligand>
</feature>
<evidence type="ECO:0000313" key="19">
    <source>
        <dbReference type="EMBL" id="MCZ3371256.1"/>
    </source>
</evidence>
<comment type="caution">
    <text evidence="19">The sequence shown here is derived from an EMBL/GenBank/DDBJ whole genome shotgun (WGS) entry which is preliminary data.</text>
</comment>
<dbReference type="GO" id="GO:0000287">
    <property type="term" value="F:magnesium ion binding"/>
    <property type="evidence" value="ECO:0007669"/>
    <property type="project" value="UniProtKB-UniRule"/>
</dbReference>
<dbReference type="EC" id="2.7.1.161" evidence="3 16"/>
<evidence type="ECO:0000313" key="18">
    <source>
        <dbReference type="EMBL" id="MCZ3365792.1"/>
    </source>
</evidence>
<dbReference type="GO" id="GO:0009398">
    <property type="term" value="P:FMN biosynthetic process"/>
    <property type="evidence" value="ECO:0007669"/>
    <property type="project" value="UniProtKB-UniRule"/>
</dbReference>
<evidence type="ECO:0000256" key="14">
    <source>
        <dbReference type="ARBA" id="ARBA00033116"/>
    </source>
</evidence>
<evidence type="ECO:0000256" key="3">
    <source>
        <dbReference type="ARBA" id="ARBA00011987"/>
    </source>
</evidence>
<evidence type="ECO:0000313" key="20">
    <source>
        <dbReference type="Proteomes" id="UP001068021"/>
    </source>
</evidence>
<keyword evidence="10 16" id="KW-0418">Kinase</keyword>
<feature type="binding site" evidence="16">
    <location>
        <position position="93"/>
    </location>
    <ligand>
        <name>FMN</name>
        <dbReference type="ChEBI" id="CHEBI:58210"/>
    </ligand>
</feature>
<evidence type="ECO:0000256" key="6">
    <source>
        <dbReference type="ARBA" id="ARBA00022643"/>
    </source>
</evidence>
<dbReference type="EMBL" id="JAPVES010000024">
    <property type="protein sequence ID" value="MCZ3371256.1"/>
    <property type="molecule type" value="Genomic_DNA"/>
</dbReference>
<proteinExistence type="inferred from homology"/>
<evidence type="ECO:0000256" key="13">
    <source>
        <dbReference type="ARBA" id="ARBA00030544"/>
    </source>
</evidence>
<keyword evidence="9 16" id="KW-0547">Nucleotide-binding</keyword>
<evidence type="ECO:0000256" key="12">
    <source>
        <dbReference type="ARBA" id="ARBA00029789"/>
    </source>
</evidence>
<organism evidence="19">
    <name type="scientific">Methanobacterium veterum</name>
    <dbReference type="NCBI Taxonomy" id="408577"/>
    <lineage>
        <taxon>Archaea</taxon>
        <taxon>Methanobacteriati</taxon>
        <taxon>Methanobacteriota</taxon>
        <taxon>Methanomada group</taxon>
        <taxon>Methanobacteria</taxon>
        <taxon>Methanobacteriales</taxon>
        <taxon>Methanobacteriaceae</taxon>
        <taxon>Methanobacterium</taxon>
    </lineage>
</organism>
<feature type="binding site" evidence="16">
    <location>
        <position position="39"/>
    </location>
    <ligand>
        <name>Mg(2+)</name>
        <dbReference type="ChEBI" id="CHEBI:18420"/>
    </ligand>
</feature>
<gene>
    <name evidence="16" type="primary">ribK</name>
    <name evidence="19" type="ORF">O3H35_01245</name>
    <name evidence="18" type="ORF">O3H54_07830</name>
</gene>
<dbReference type="PANTHER" id="PTHR40706">
    <property type="entry name" value="RIBOFLAVIN KINASE"/>
    <property type="match status" value="1"/>
</dbReference>
<feature type="binding site" evidence="16">
    <location>
        <begin position="106"/>
        <end position="109"/>
    </location>
    <ligand>
        <name>CDP</name>
        <dbReference type="ChEBI" id="CHEBI:58069"/>
    </ligand>
</feature>
<dbReference type="HAMAP" id="MF_01285">
    <property type="entry name" value="Riboflavin_kinase"/>
    <property type="match status" value="1"/>
</dbReference>
<dbReference type="Proteomes" id="UP001074446">
    <property type="component" value="Unassembled WGS sequence"/>
</dbReference>
<keyword evidence="11 16" id="KW-0460">Magnesium</keyword>
<dbReference type="Proteomes" id="UP001068021">
    <property type="component" value="Unassembled WGS sequence"/>
</dbReference>
<keyword evidence="20" id="KW-1185">Reference proteome</keyword>
<comment type="cofactor">
    <cofactor evidence="16">
        <name>Mg(2+)</name>
        <dbReference type="ChEBI" id="CHEBI:18420"/>
    </cofactor>
    <text evidence="16">Binds 1 Mg(2+) ion per subunit.</text>
</comment>
<feature type="domain" description="Riboflavin kinase" evidence="17">
    <location>
        <begin position="7"/>
        <end position="123"/>
    </location>
</feature>
<evidence type="ECO:0000256" key="16">
    <source>
        <dbReference type="HAMAP-Rule" id="MF_01285"/>
    </source>
</evidence>
<evidence type="ECO:0000256" key="9">
    <source>
        <dbReference type="ARBA" id="ARBA00022741"/>
    </source>
</evidence>
<dbReference type="InterPro" id="IPR039063">
    <property type="entry name" value="RibK_CTP-dep"/>
</dbReference>
<evidence type="ECO:0000256" key="1">
    <source>
        <dbReference type="ARBA" id="ARBA00005219"/>
    </source>
</evidence>
<evidence type="ECO:0000256" key="7">
    <source>
        <dbReference type="ARBA" id="ARBA00022679"/>
    </source>
</evidence>
<evidence type="ECO:0000256" key="15">
    <source>
        <dbReference type="ARBA" id="ARBA00047857"/>
    </source>
</evidence>
<dbReference type="GO" id="GO:0009231">
    <property type="term" value="P:riboflavin biosynthetic process"/>
    <property type="evidence" value="ECO:0007669"/>
    <property type="project" value="InterPro"/>
</dbReference>
<dbReference type="PANTHER" id="PTHR40706:SF1">
    <property type="entry name" value="RIBOFLAVIN KINASE"/>
    <property type="match status" value="1"/>
</dbReference>
<sequence>MDIKGTVTSGQGKGAYFMSLPVYKTQFEKQLNFSPFPGTLNIKISEEEIDTIHRIDEDKLKIIEGKENFGDVLLIHATLNDEIDGAIVFPKKTTHKENILEFITSKKLKETIGIKDGDSVKISLKY</sequence>
<evidence type="ECO:0000259" key="17">
    <source>
        <dbReference type="Pfam" id="PF01982"/>
    </source>
</evidence>
<feature type="binding site" evidence="16">
    <location>
        <position position="101"/>
    </location>
    <ligand>
        <name>FMN</name>
        <dbReference type="ChEBI" id="CHEBI:58210"/>
    </ligand>
</feature>
<keyword evidence="8 16" id="KW-0479">Metal-binding</keyword>
<evidence type="ECO:0000256" key="8">
    <source>
        <dbReference type="ARBA" id="ARBA00022723"/>
    </source>
</evidence>
<protein>
    <recommendedName>
        <fullName evidence="4 16">Riboflavin kinase</fullName>
        <shortName evidence="16">RFK</shortName>
        <ecNumber evidence="3 16">2.7.1.161</ecNumber>
    </recommendedName>
    <alternativeName>
        <fullName evidence="13 16">CTP-dependent riboflavin kinase</fullName>
    </alternativeName>
    <alternativeName>
        <fullName evidence="14 16">CTP:riboflavin 5'-phosphotransferase</fullName>
    </alternativeName>
    <alternativeName>
        <fullName evidence="12 16">Flavokinase</fullName>
    </alternativeName>
</protein>
<evidence type="ECO:0000256" key="10">
    <source>
        <dbReference type="ARBA" id="ARBA00022777"/>
    </source>
</evidence>
<evidence type="ECO:0000256" key="4">
    <source>
        <dbReference type="ARBA" id="ARBA00017394"/>
    </source>
</evidence>
<keyword evidence="7 16" id="KW-0808">Transferase</keyword>
<accession>A0A9E5A180</accession>
<dbReference type="Gene3D" id="2.40.30.30">
    <property type="entry name" value="Riboflavin kinase-like"/>
    <property type="match status" value="1"/>
</dbReference>
<dbReference type="GO" id="GO:0000166">
    <property type="term" value="F:nucleotide binding"/>
    <property type="evidence" value="ECO:0007669"/>
    <property type="project" value="UniProtKB-UniRule"/>
</dbReference>
<comment type="function">
    <text evidence="16">Catalyzes the CTP-dependent phosphorylation of riboflavin (vitamin B2) to form flavin mononucleotide (FMN).</text>
</comment>
<comment type="pathway">
    <text evidence="1 16">Cofactor biosynthesis; FMN biosynthesis; FMN from riboflavin (CTP route): step 1/1.</text>
</comment>
<evidence type="ECO:0000256" key="2">
    <source>
        <dbReference type="ARBA" id="ARBA00006428"/>
    </source>
</evidence>
<dbReference type="Pfam" id="PF01982">
    <property type="entry name" value="CTP-dep_RFKase"/>
    <property type="match status" value="1"/>
</dbReference>
<dbReference type="InterPro" id="IPR023465">
    <property type="entry name" value="Riboflavin_kinase_dom_sf"/>
</dbReference>
<name>A0A9E5A180_9EURY</name>
<dbReference type="AlphaFoldDB" id="A0A9E5A180"/>
<comment type="caution">
    <text evidence="16">Lacks conserved residue(s) required for the propagation of feature annotation.</text>
</comment>
<comment type="catalytic activity">
    <reaction evidence="15 16">
        <text>riboflavin + CTP = CDP + FMN + H(+)</text>
        <dbReference type="Rhea" id="RHEA:25021"/>
        <dbReference type="ChEBI" id="CHEBI:15378"/>
        <dbReference type="ChEBI" id="CHEBI:37563"/>
        <dbReference type="ChEBI" id="CHEBI:57986"/>
        <dbReference type="ChEBI" id="CHEBI:58069"/>
        <dbReference type="ChEBI" id="CHEBI:58210"/>
        <dbReference type="EC" id="2.7.1.161"/>
    </reaction>
</comment>
<reference evidence="19" key="1">
    <citation type="submission" date="2022-12" db="EMBL/GenBank/DDBJ databases">
        <title>Reclassification of two methanogenic archaea species isolated from the Kolyma lowland permafrost.</title>
        <authorList>
            <person name="Trubitsyn V.E."/>
            <person name="Rivkina E.M."/>
            <person name="Shcherbakova V.A."/>
        </authorList>
    </citation>
    <scope>NUCLEOTIDE SEQUENCE</scope>
    <source>
        <strain evidence="18">M2</strain>
        <strain evidence="19">MK4</strain>
    </source>
</reference>
<dbReference type="SUPFAM" id="SSF82114">
    <property type="entry name" value="Riboflavin kinase-like"/>
    <property type="match status" value="1"/>
</dbReference>
<dbReference type="GO" id="GO:0008531">
    <property type="term" value="F:riboflavin kinase activity"/>
    <property type="evidence" value="ECO:0007669"/>
    <property type="project" value="InterPro"/>
</dbReference>
<keyword evidence="6 16" id="KW-0288">FMN</keyword>
<evidence type="ECO:0000256" key="5">
    <source>
        <dbReference type="ARBA" id="ARBA00022630"/>
    </source>
</evidence>
<feature type="binding site" evidence="16">
    <location>
        <begin position="10"/>
        <end position="15"/>
    </location>
    <ligand>
        <name>CDP</name>
        <dbReference type="ChEBI" id="CHEBI:58069"/>
    </ligand>
</feature>
<comment type="similarity">
    <text evidence="2 16">Belongs to the archaeal riboflavin kinase family.</text>
</comment>
<keyword evidence="5 16" id="KW-0285">Flavoprotein</keyword>
<dbReference type="InterPro" id="IPR023470">
    <property type="entry name" value="Riboflavin_kinase_archaeal"/>
</dbReference>
<dbReference type="RefSeq" id="WP_048081950.1">
    <property type="nucleotide sequence ID" value="NZ_JAPVER010000020.1"/>
</dbReference>